<organism evidence="3 4">
    <name type="scientific">Spongiivirga citrea</name>
    <dbReference type="NCBI Taxonomy" id="1481457"/>
    <lineage>
        <taxon>Bacteria</taxon>
        <taxon>Pseudomonadati</taxon>
        <taxon>Bacteroidota</taxon>
        <taxon>Flavobacteriia</taxon>
        <taxon>Flavobacteriales</taxon>
        <taxon>Flavobacteriaceae</taxon>
        <taxon>Spongiivirga</taxon>
    </lineage>
</organism>
<gene>
    <name evidence="3" type="ORF">GWK10_03295</name>
</gene>
<comment type="caution">
    <text evidence="3">The sequence shown here is derived from an EMBL/GenBank/DDBJ whole genome shotgun (WGS) entry which is preliminary data.</text>
</comment>
<reference evidence="3 4" key="1">
    <citation type="submission" date="2020-01" db="EMBL/GenBank/DDBJ databases">
        <title>Spongiivirga citrea KCTC 32990T.</title>
        <authorList>
            <person name="Wang G."/>
        </authorList>
    </citation>
    <scope>NUCLEOTIDE SEQUENCE [LARGE SCALE GENOMIC DNA]</scope>
    <source>
        <strain evidence="3 4">KCTC 32990</strain>
    </source>
</reference>
<dbReference type="EMBL" id="JAABOQ010000001">
    <property type="protein sequence ID" value="NER16218.1"/>
    <property type="molecule type" value="Genomic_DNA"/>
</dbReference>
<protein>
    <recommendedName>
        <fullName evidence="2">DUF5723 domain-containing protein</fullName>
    </recommendedName>
</protein>
<evidence type="ECO:0000313" key="3">
    <source>
        <dbReference type="EMBL" id="NER16218.1"/>
    </source>
</evidence>
<proteinExistence type="predicted"/>
<keyword evidence="4" id="KW-1185">Reference proteome</keyword>
<evidence type="ECO:0000256" key="1">
    <source>
        <dbReference type="SAM" id="SignalP"/>
    </source>
</evidence>
<dbReference type="RefSeq" id="WP_164029464.1">
    <property type="nucleotide sequence ID" value="NZ_JAABOQ010000001.1"/>
</dbReference>
<feature type="signal peptide" evidence="1">
    <location>
        <begin position="1"/>
        <end position="18"/>
    </location>
</feature>
<evidence type="ECO:0000259" key="2">
    <source>
        <dbReference type="Pfam" id="PF18990"/>
    </source>
</evidence>
<name>A0A6M0CEF3_9FLAO</name>
<feature type="chain" id="PRO_5026908680" description="DUF5723 domain-containing protein" evidence="1">
    <location>
        <begin position="19"/>
        <end position="480"/>
    </location>
</feature>
<evidence type="ECO:0000313" key="4">
    <source>
        <dbReference type="Proteomes" id="UP000474296"/>
    </source>
</evidence>
<accession>A0A6M0CEF3</accession>
<dbReference type="Pfam" id="PF18990">
    <property type="entry name" value="DUF5723"/>
    <property type="match status" value="1"/>
</dbReference>
<dbReference type="Proteomes" id="UP000474296">
    <property type="component" value="Unassembled WGS sequence"/>
</dbReference>
<keyword evidence="1" id="KW-0732">Signal</keyword>
<dbReference type="AlphaFoldDB" id="A0A6M0CEF3"/>
<dbReference type="InterPro" id="IPR043781">
    <property type="entry name" value="DUF5723"/>
</dbReference>
<dbReference type="Gene3D" id="2.40.160.60">
    <property type="entry name" value="Outer membrane protein transport protein (OMPP1/FadL/TodX)"/>
    <property type="match status" value="1"/>
</dbReference>
<feature type="domain" description="DUF5723" evidence="2">
    <location>
        <begin position="38"/>
        <end position="451"/>
    </location>
</feature>
<sequence length="480" mass="53351">MRKILVAIFLLTFSIASAQNKNLLFGFKEIPQSLMVNPGEEVDYKWYTGIPLVSGVSVEAGITGGVSAFDVFAVDGVDFNVKFRNAIARLDRNDFTSINQQLEIFNVGFKVGGKYYDDIRYSFGMYQEFDFFGYWPNDYAKLALEGNEPNINEAFSLSDLNLKADLLTVFHFGINKRVNDKLTVGGRAKIYSSIVSASSTNNEGTFVTRESDTNFFEHSINADLLIQTSGIASLRSDSDANPPVEGADIAPTFRKRALLGGNLGLGVDAGFTYRFDKQLSFAASIQDIGFIRHSKDVESYQLKGNFTYDGFELLFPGAPTTNNQSTDYYREVADALKEALPVDTITKAYTRWRAPKFNAALRYEWGIARTDDDCDCRQVAKTTYLNQIGAQTFMIGRSRSPKMAASLFYYRRLFNGLRVKVAYTVDSFSLTNLGAGMSMHLGPVNAYLMADNLLGYTNLADAQKVSVQFGLNIVVPTNKN</sequence>